<dbReference type="RefSeq" id="WP_319987555.1">
    <property type="nucleotide sequence ID" value="NZ_JAXAVV010000017.1"/>
</dbReference>
<accession>A0ABU4TZK7</accession>
<dbReference type="EMBL" id="JAXAVV010000017">
    <property type="protein sequence ID" value="MDX8053751.1"/>
    <property type="molecule type" value="Genomic_DNA"/>
</dbReference>
<gene>
    <name evidence="1" type="ORF">SK571_30655</name>
</gene>
<name>A0ABU4TZK7_9PSEU</name>
<proteinExistence type="predicted"/>
<evidence type="ECO:0000313" key="2">
    <source>
        <dbReference type="Proteomes" id="UP001271792"/>
    </source>
</evidence>
<dbReference type="Proteomes" id="UP001271792">
    <property type="component" value="Unassembled WGS sequence"/>
</dbReference>
<comment type="caution">
    <text evidence="1">The sequence shown here is derived from an EMBL/GenBank/DDBJ whole genome shotgun (WGS) entry which is preliminary data.</text>
</comment>
<evidence type="ECO:0000313" key="1">
    <source>
        <dbReference type="EMBL" id="MDX8053751.1"/>
    </source>
</evidence>
<organism evidence="1 2">
    <name type="scientific">Lentzea kristufekii</name>
    <dbReference type="NCBI Taxonomy" id="3095430"/>
    <lineage>
        <taxon>Bacteria</taxon>
        <taxon>Bacillati</taxon>
        <taxon>Actinomycetota</taxon>
        <taxon>Actinomycetes</taxon>
        <taxon>Pseudonocardiales</taxon>
        <taxon>Pseudonocardiaceae</taxon>
        <taxon>Lentzea</taxon>
    </lineage>
</organism>
<keyword evidence="2" id="KW-1185">Reference proteome</keyword>
<protein>
    <submittedName>
        <fullName evidence="1">Uncharacterized protein</fullName>
    </submittedName>
</protein>
<reference evidence="1 2" key="1">
    <citation type="submission" date="2023-11" db="EMBL/GenBank/DDBJ databases">
        <title>Lentzea sokolovensis, sp. nov., Lentzea kristufkii, sp. nov., and Lentzea miocenensis, sp. nov., rare actinobacteria from Sokolov Coal Basin, Miocene lacustrine sediment, Czech Republic.</title>
        <authorList>
            <person name="Lara A."/>
            <person name="Kotroba L."/>
            <person name="Nouioui I."/>
            <person name="Neumann-Schaal M."/>
            <person name="Mast Y."/>
            <person name="Chronakova A."/>
        </authorList>
    </citation>
    <scope>NUCLEOTIDE SEQUENCE [LARGE SCALE GENOMIC DNA]</scope>
    <source>
        <strain evidence="1 2">BCCO 10_0798</strain>
    </source>
</reference>
<sequence length="92" mass="9775">MLATAAVSPEVTEHLTQNSPAVVLAQMLRTAPPGGMITAIPRRFGARTFSPYSKAGEIVTSPVALLATAEDVQARTEQQFTPAQAPMSRPRN</sequence>